<comment type="caution">
    <text evidence="1">The sequence shown here is derived from an EMBL/GenBank/DDBJ whole genome shotgun (WGS) entry which is preliminary data.</text>
</comment>
<evidence type="ECO:0000313" key="1">
    <source>
        <dbReference type="EMBL" id="KAG0141867.1"/>
    </source>
</evidence>
<dbReference type="EMBL" id="MU167368">
    <property type="protein sequence ID" value="KAG0141867.1"/>
    <property type="molecule type" value="Genomic_DNA"/>
</dbReference>
<accession>A0A9P6NA79</accession>
<dbReference type="AlphaFoldDB" id="A0A9P6NA79"/>
<dbReference type="Proteomes" id="UP000886653">
    <property type="component" value="Unassembled WGS sequence"/>
</dbReference>
<gene>
    <name evidence="1" type="ORF">CROQUDRAFT_98233</name>
</gene>
<proteinExistence type="predicted"/>
<organism evidence="1 2">
    <name type="scientific">Cronartium quercuum f. sp. fusiforme G11</name>
    <dbReference type="NCBI Taxonomy" id="708437"/>
    <lineage>
        <taxon>Eukaryota</taxon>
        <taxon>Fungi</taxon>
        <taxon>Dikarya</taxon>
        <taxon>Basidiomycota</taxon>
        <taxon>Pucciniomycotina</taxon>
        <taxon>Pucciniomycetes</taxon>
        <taxon>Pucciniales</taxon>
        <taxon>Coleosporiaceae</taxon>
        <taxon>Cronartium</taxon>
    </lineage>
</organism>
<sequence>MADAVTGSADPVSEKMRGQLTLAHQPLRCQRDLVAAGVDVTFSGPRALTCTRTSTLTYTAVLLFCPFCKRPCTPRRISASSLLAISSTPCEPECQKYAKLYANVLNAS</sequence>
<name>A0A9P6NA79_9BASI</name>
<keyword evidence="2" id="KW-1185">Reference proteome</keyword>
<evidence type="ECO:0000313" key="2">
    <source>
        <dbReference type="Proteomes" id="UP000886653"/>
    </source>
</evidence>
<protein>
    <submittedName>
        <fullName evidence="1">Uncharacterized protein</fullName>
    </submittedName>
</protein>
<reference evidence="1" key="1">
    <citation type="submission" date="2013-11" db="EMBL/GenBank/DDBJ databases">
        <title>Genome sequence of the fusiform rust pathogen reveals effectors for host alternation and coevolution with pine.</title>
        <authorList>
            <consortium name="DOE Joint Genome Institute"/>
            <person name="Smith K."/>
            <person name="Pendleton A."/>
            <person name="Kubisiak T."/>
            <person name="Anderson C."/>
            <person name="Salamov A."/>
            <person name="Aerts A."/>
            <person name="Riley R."/>
            <person name="Clum A."/>
            <person name="Lindquist E."/>
            <person name="Ence D."/>
            <person name="Campbell M."/>
            <person name="Kronenberg Z."/>
            <person name="Feau N."/>
            <person name="Dhillon B."/>
            <person name="Hamelin R."/>
            <person name="Burleigh J."/>
            <person name="Smith J."/>
            <person name="Yandell M."/>
            <person name="Nelson C."/>
            <person name="Grigoriev I."/>
            <person name="Davis J."/>
        </authorList>
    </citation>
    <scope>NUCLEOTIDE SEQUENCE</scope>
    <source>
        <strain evidence="1">G11</strain>
    </source>
</reference>